<evidence type="ECO:0000313" key="3">
    <source>
        <dbReference type="Proteomes" id="UP001201980"/>
    </source>
</evidence>
<dbReference type="Proteomes" id="UP001201980">
    <property type="component" value="Unassembled WGS sequence"/>
</dbReference>
<dbReference type="EMBL" id="JAKWBI020000003">
    <property type="protein sequence ID" value="KAJ2907266.1"/>
    <property type="molecule type" value="Genomic_DNA"/>
</dbReference>
<name>A0AAD5S0Y2_9PEZI</name>
<feature type="coiled-coil region" evidence="1">
    <location>
        <begin position="49"/>
        <end position="76"/>
    </location>
</feature>
<organism evidence="2 3">
    <name type="scientific">Zalerion maritima</name>
    <dbReference type="NCBI Taxonomy" id="339359"/>
    <lineage>
        <taxon>Eukaryota</taxon>
        <taxon>Fungi</taxon>
        <taxon>Dikarya</taxon>
        <taxon>Ascomycota</taxon>
        <taxon>Pezizomycotina</taxon>
        <taxon>Sordariomycetes</taxon>
        <taxon>Lulworthiomycetidae</taxon>
        <taxon>Lulworthiales</taxon>
        <taxon>Lulworthiaceae</taxon>
        <taxon>Zalerion</taxon>
    </lineage>
</organism>
<proteinExistence type="predicted"/>
<sequence length="86" mass="10270">MPKSFINLFPPFSQGPAQELKEQRLEQRLEQRQQFETLKNQVTTLRFQVEAHEAAAEKVRRNRRAKEKEFAQIMDKIQITRSTGRR</sequence>
<gene>
    <name evidence="2" type="ORF">MKZ38_006560</name>
</gene>
<reference evidence="2" key="1">
    <citation type="submission" date="2022-07" db="EMBL/GenBank/DDBJ databases">
        <title>Draft genome sequence of Zalerion maritima ATCC 34329, a (micro)plastics degrading marine fungus.</title>
        <authorList>
            <person name="Paco A."/>
            <person name="Goncalves M.F.M."/>
            <person name="Rocha-Santos T.A.P."/>
            <person name="Alves A."/>
        </authorList>
    </citation>
    <scope>NUCLEOTIDE SEQUENCE</scope>
    <source>
        <strain evidence="2">ATCC 34329</strain>
    </source>
</reference>
<protein>
    <submittedName>
        <fullName evidence="2">Uncharacterized protein</fullName>
    </submittedName>
</protein>
<dbReference type="AlphaFoldDB" id="A0AAD5S0Y2"/>
<evidence type="ECO:0000256" key="1">
    <source>
        <dbReference type="SAM" id="Coils"/>
    </source>
</evidence>
<keyword evidence="3" id="KW-1185">Reference proteome</keyword>
<accession>A0AAD5S0Y2</accession>
<evidence type="ECO:0000313" key="2">
    <source>
        <dbReference type="EMBL" id="KAJ2907266.1"/>
    </source>
</evidence>
<keyword evidence="1" id="KW-0175">Coiled coil</keyword>
<comment type="caution">
    <text evidence="2">The sequence shown here is derived from an EMBL/GenBank/DDBJ whole genome shotgun (WGS) entry which is preliminary data.</text>
</comment>